<organism evidence="3 4">
    <name type="scientific">Toxoplasma gondii GAB2-2007-GAL-DOM2</name>
    <dbReference type="NCBI Taxonomy" id="1130820"/>
    <lineage>
        <taxon>Eukaryota</taxon>
        <taxon>Sar</taxon>
        <taxon>Alveolata</taxon>
        <taxon>Apicomplexa</taxon>
        <taxon>Conoidasida</taxon>
        <taxon>Coccidia</taxon>
        <taxon>Eucoccidiorida</taxon>
        <taxon>Eimeriorina</taxon>
        <taxon>Sarcocystidae</taxon>
        <taxon>Toxoplasma</taxon>
    </lineage>
</organism>
<dbReference type="OrthoDB" id="330449at2759"/>
<keyword evidence="2" id="KW-0472">Membrane</keyword>
<evidence type="ECO:0000313" key="4">
    <source>
        <dbReference type="Proteomes" id="UP000028837"/>
    </source>
</evidence>
<sequence length="385" mass="41466">MSELATAPRHGEVHASFDVEHGAAPSSSSSSASAAPPPARSTAWSLPPASFSDACRTSLLSAEQRESPRFRPLPASSDEETPSLASPVGASPRCSAALQGSFLVSASGLGASLEMKRIIWMLLWALSMLLTLSAPGPPFGKYNIAWADVVEVLYKWPACAFGAGYLLLFAVFAGFGCIVTPRSWLAIGPALFCFHLFEENGLNGLDARRSPFKAHANLVLKTLCGKTSWEPDFLSDASVMVFSFLHVGGVGLMALWQGPWYGTGVLAFGLTLVDGVLHVLCFVFSGFSYNPGLFSAILLCIPSALYYFFLLDRYMLENSRASLLRVLRLGVSLAALVYFLLAVAILCRLPAVTYVVAYLPAFVLAIVQFQTFQKTGGSPRWAELW</sequence>
<dbReference type="Pfam" id="PF13787">
    <property type="entry name" value="HXXEE"/>
    <property type="match status" value="1"/>
</dbReference>
<keyword evidence="2" id="KW-1133">Transmembrane helix</keyword>
<comment type="caution">
    <text evidence="3">The sequence shown here is derived from an EMBL/GenBank/DDBJ whole genome shotgun (WGS) entry which is preliminary data.</text>
</comment>
<feature type="region of interest" description="Disordered" evidence="1">
    <location>
        <begin position="63"/>
        <end position="88"/>
    </location>
</feature>
<protein>
    <submittedName>
        <fullName evidence="3">HXXEE motif protein</fullName>
    </submittedName>
</protein>
<feature type="compositionally biased region" description="Basic and acidic residues" evidence="1">
    <location>
        <begin position="9"/>
        <end position="21"/>
    </location>
</feature>
<feature type="transmembrane region" description="Helical" evidence="2">
    <location>
        <begin position="118"/>
        <end position="134"/>
    </location>
</feature>
<gene>
    <name evidence="3" type="ORF">TGDOM2_238130</name>
</gene>
<evidence type="ECO:0000256" key="1">
    <source>
        <dbReference type="SAM" id="MobiDB-lite"/>
    </source>
</evidence>
<feature type="transmembrane region" description="Helical" evidence="2">
    <location>
        <begin position="293"/>
        <end position="311"/>
    </location>
</feature>
<feature type="transmembrane region" description="Helical" evidence="2">
    <location>
        <begin position="351"/>
        <end position="372"/>
    </location>
</feature>
<keyword evidence="2" id="KW-0812">Transmembrane</keyword>
<accession>A0A086JCB4</accession>
<feature type="transmembrane region" description="Helical" evidence="2">
    <location>
        <begin position="154"/>
        <end position="172"/>
    </location>
</feature>
<dbReference type="AlphaFoldDB" id="A0A086JCB4"/>
<feature type="transmembrane region" description="Helical" evidence="2">
    <location>
        <begin position="237"/>
        <end position="256"/>
    </location>
</feature>
<feature type="transmembrane region" description="Helical" evidence="2">
    <location>
        <begin position="263"/>
        <end position="287"/>
    </location>
</feature>
<evidence type="ECO:0000313" key="3">
    <source>
        <dbReference type="EMBL" id="KFG29782.1"/>
    </source>
</evidence>
<reference evidence="3 4" key="1">
    <citation type="submission" date="2014-02" db="EMBL/GenBank/DDBJ databases">
        <authorList>
            <person name="Sibley D."/>
            <person name="Venepally P."/>
            <person name="Karamycheva S."/>
            <person name="Hadjithomas M."/>
            <person name="Khan A."/>
            <person name="Brunk B."/>
            <person name="Roos D."/>
            <person name="Caler E."/>
            <person name="Lorenzi H."/>
        </authorList>
    </citation>
    <scope>NUCLEOTIDE SEQUENCE [LARGE SCALE GENOMIC DNA]</scope>
    <source>
        <strain evidence="3 4">GAB2-2007-GAL-DOM2</strain>
    </source>
</reference>
<dbReference type="Proteomes" id="UP000028837">
    <property type="component" value="Unassembled WGS sequence"/>
</dbReference>
<name>A0A086JCB4_TOXGO</name>
<dbReference type="VEuPathDB" id="ToxoDB:TGDOM2_238130"/>
<proteinExistence type="predicted"/>
<feature type="region of interest" description="Disordered" evidence="1">
    <location>
        <begin position="1"/>
        <end position="48"/>
    </location>
</feature>
<dbReference type="InterPro" id="IPR025671">
    <property type="entry name" value="HXXEE"/>
</dbReference>
<dbReference type="EMBL" id="AHZU02001695">
    <property type="protein sequence ID" value="KFG29782.1"/>
    <property type="molecule type" value="Genomic_DNA"/>
</dbReference>
<feature type="compositionally biased region" description="Low complexity" evidence="1">
    <location>
        <begin position="23"/>
        <end position="34"/>
    </location>
</feature>
<evidence type="ECO:0000256" key="2">
    <source>
        <dbReference type="SAM" id="Phobius"/>
    </source>
</evidence>
<feature type="transmembrane region" description="Helical" evidence="2">
    <location>
        <begin position="323"/>
        <end position="345"/>
    </location>
</feature>